<feature type="transmembrane region" description="Helical" evidence="1">
    <location>
        <begin position="164"/>
        <end position="183"/>
    </location>
</feature>
<keyword evidence="1" id="KW-0472">Membrane</keyword>
<keyword evidence="3" id="KW-1185">Reference proteome</keyword>
<name>A0ABP5T0P6_9ACTN</name>
<dbReference type="RefSeq" id="WP_344612379.1">
    <property type="nucleotide sequence ID" value="NZ_BAAARV010000019.1"/>
</dbReference>
<reference evidence="3" key="1">
    <citation type="journal article" date="2019" name="Int. J. Syst. Evol. Microbiol.">
        <title>The Global Catalogue of Microorganisms (GCM) 10K type strain sequencing project: providing services to taxonomists for standard genome sequencing and annotation.</title>
        <authorList>
            <consortium name="The Broad Institute Genomics Platform"/>
            <consortium name="The Broad Institute Genome Sequencing Center for Infectious Disease"/>
            <person name="Wu L."/>
            <person name="Ma J."/>
        </authorList>
    </citation>
    <scope>NUCLEOTIDE SEQUENCE [LARGE SCALE GENOMIC DNA]</scope>
    <source>
        <strain evidence="3">JCM 3272</strain>
    </source>
</reference>
<sequence length="192" mass="19635">MTTASGHPSTAGTLHGPVEVPFWQLVAAGVITVLFGVAVLVWPAATLRLLGVLAGIWLVVMGVARVAGVFRSGHGATMQHLVDGAFGLVLLVLGVACLRSTGTAVVALSVLIGMAWLVSGFAELLLGMTAHGRPRTWLLTMGSVSIAVGIVFFAWPGISLTSLILLTGITALVLGAVEVGVALQARRAVTAH</sequence>
<accession>A0ABP5T0P6</accession>
<evidence type="ECO:0000313" key="2">
    <source>
        <dbReference type="EMBL" id="GAA2340727.1"/>
    </source>
</evidence>
<keyword evidence="1" id="KW-1133">Transmembrane helix</keyword>
<dbReference type="InterPro" id="IPR005325">
    <property type="entry name" value="DUF308_memb"/>
</dbReference>
<dbReference type="InterPro" id="IPR052712">
    <property type="entry name" value="Acid_resist_chaperone_HdeD"/>
</dbReference>
<feature type="transmembrane region" description="Helical" evidence="1">
    <location>
        <begin position="104"/>
        <end position="126"/>
    </location>
</feature>
<evidence type="ECO:0000256" key="1">
    <source>
        <dbReference type="SAM" id="Phobius"/>
    </source>
</evidence>
<feature type="transmembrane region" description="Helical" evidence="1">
    <location>
        <begin position="138"/>
        <end position="158"/>
    </location>
</feature>
<dbReference type="Proteomes" id="UP001501444">
    <property type="component" value="Unassembled WGS sequence"/>
</dbReference>
<keyword evidence="1" id="KW-0812">Transmembrane</keyword>
<dbReference type="Pfam" id="PF03729">
    <property type="entry name" value="DUF308"/>
    <property type="match status" value="1"/>
</dbReference>
<organism evidence="2 3">
    <name type="scientific">Dactylosporangium salmoneum</name>
    <dbReference type="NCBI Taxonomy" id="53361"/>
    <lineage>
        <taxon>Bacteria</taxon>
        <taxon>Bacillati</taxon>
        <taxon>Actinomycetota</taxon>
        <taxon>Actinomycetes</taxon>
        <taxon>Micromonosporales</taxon>
        <taxon>Micromonosporaceae</taxon>
        <taxon>Dactylosporangium</taxon>
    </lineage>
</organism>
<gene>
    <name evidence="2" type="ORF">GCM10010170_023860</name>
</gene>
<feature type="transmembrane region" description="Helical" evidence="1">
    <location>
        <begin position="22"/>
        <end position="43"/>
    </location>
</feature>
<feature type="transmembrane region" description="Helical" evidence="1">
    <location>
        <begin position="80"/>
        <end position="98"/>
    </location>
</feature>
<proteinExistence type="predicted"/>
<dbReference type="PANTHER" id="PTHR34989:SF1">
    <property type="entry name" value="PROTEIN HDED"/>
    <property type="match status" value="1"/>
</dbReference>
<evidence type="ECO:0000313" key="3">
    <source>
        <dbReference type="Proteomes" id="UP001501444"/>
    </source>
</evidence>
<comment type="caution">
    <text evidence="2">The sequence shown here is derived from an EMBL/GenBank/DDBJ whole genome shotgun (WGS) entry which is preliminary data.</text>
</comment>
<protein>
    <submittedName>
        <fullName evidence="2">HdeD family acid-resistance protein</fullName>
    </submittedName>
</protein>
<dbReference type="EMBL" id="BAAARV010000019">
    <property type="protein sequence ID" value="GAA2340727.1"/>
    <property type="molecule type" value="Genomic_DNA"/>
</dbReference>
<dbReference type="PANTHER" id="PTHR34989">
    <property type="entry name" value="PROTEIN HDED"/>
    <property type="match status" value="1"/>
</dbReference>
<feature type="transmembrane region" description="Helical" evidence="1">
    <location>
        <begin position="49"/>
        <end position="68"/>
    </location>
</feature>